<evidence type="ECO:0000313" key="4">
    <source>
        <dbReference type="Proteomes" id="UP001228690"/>
    </source>
</evidence>
<dbReference type="PANTHER" id="PTHR23355:SF42">
    <property type="entry name" value="RIBONUCLEASE II, CHLOROPLASTIC_MITOCHONDRIAL"/>
    <property type="match status" value="1"/>
</dbReference>
<evidence type="ECO:0000256" key="1">
    <source>
        <dbReference type="SAM" id="MobiDB-lite"/>
    </source>
</evidence>
<accession>A0ABY8MF34</accession>
<dbReference type="RefSeq" id="WP_326926786.1">
    <property type="nucleotide sequence ID" value="NZ_CP123443.1"/>
</dbReference>
<dbReference type="InterPro" id="IPR001900">
    <property type="entry name" value="RNase_II/R"/>
</dbReference>
<keyword evidence="4" id="KW-1185">Reference proteome</keyword>
<dbReference type="EMBL" id="CP123443">
    <property type="protein sequence ID" value="WGK68600.1"/>
    <property type="molecule type" value="Genomic_DNA"/>
</dbReference>
<feature type="region of interest" description="Disordered" evidence="1">
    <location>
        <begin position="482"/>
        <end position="502"/>
    </location>
</feature>
<evidence type="ECO:0000313" key="3">
    <source>
        <dbReference type="EMBL" id="WGK68600.1"/>
    </source>
</evidence>
<dbReference type="PANTHER" id="PTHR23355">
    <property type="entry name" value="RIBONUCLEASE"/>
    <property type="match status" value="1"/>
</dbReference>
<dbReference type="Pfam" id="PF23161">
    <property type="entry name" value="HTH_RNase_II"/>
    <property type="match status" value="1"/>
</dbReference>
<dbReference type="InterPro" id="IPR036388">
    <property type="entry name" value="WH-like_DNA-bd_sf"/>
</dbReference>
<dbReference type="InterPro" id="IPR050180">
    <property type="entry name" value="RNR_Ribonuclease"/>
</dbReference>
<feature type="domain" description="RNB" evidence="2">
    <location>
        <begin position="377"/>
        <end position="682"/>
    </location>
</feature>
<dbReference type="SUPFAM" id="SSF50249">
    <property type="entry name" value="Nucleic acid-binding proteins"/>
    <property type="match status" value="1"/>
</dbReference>
<dbReference type="InterPro" id="IPR012340">
    <property type="entry name" value="NA-bd_OB-fold"/>
</dbReference>
<name>A0ABY8MF34_9SPIO</name>
<gene>
    <name evidence="3" type="ORF">P0082_08930</name>
</gene>
<organism evidence="3 4">
    <name type="scientific">Candidatus Haliotispira prima</name>
    <dbReference type="NCBI Taxonomy" id="3034016"/>
    <lineage>
        <taxon>Bacteria</taxon>
        <taxon>Pseudomonadati</taxon>
        <taxon>Spirochaetota</taxon>
        <taxon>Spirochaetia</taxon>
        <taxon>Spirochaetales</taxon>
        <taxon>Spirochaetaceae</taxon>
        <taxon>Candidatus Haliotispira</taxon>
    </lineage>
</organism>
<evidence type="ECO:0000259" key="2">
    <source>
        <dbReference type="SMART" id="SM00955"/>
    </source>
</evidence>
<sequence length="813" mass="90581">MFGNFDEDSLRLHPEAKLEIGSFALYRSEAAIVSDISMEKKQVKLQIQTESNKKVSVRLKDIQLLSGSIGNASSAINRLGELTRRLSREELEDGWKLLREMGSGCSLVDLAEAVFSGSGPCELYNAFCLINETPYFKGRPDEIMVRSSEDVSEELERKQRKQQEAERWQNFYRHYRDGQYSDEDRPFIEEIEAIAYGEKQSCRLFREIKLESCPENAHEWLLCQQLWNERLNPYLRRSRVAGEAPKPEQLDGDGQVLVPQWQQLWEGYRAALNGLGLCDSEEPENGNSSLQEGVPKALLQALEQVVGQFCSGQVLRYPEQDLPESDLSETAKPDFWTGAATISEAIPVDTDIDAEIVAGPGPGSENSAGDLWYCGGRRDLTRLCSWAIDDPWSTDPDDAVSLEDDAALWVHIADPASLLPFGSPLANESMQRGATVYTPEGVSAMLPRELVQILGLGLQAVSMALSVKVRVLPSELQAARSLSDKSSEESLDKSSGKSSSGLRPTVEVLDLCRSWVRVRRISYGQADRLLAEDESHPLKQIRNLCQAHEQSRRSNGSVHFNMYNTKVVAGDPIQVEPLPNTPSRDLVAEAMLMAGAGMARFAHERRLPIAFLCQAPPKDVLPPLDSMANMFLARKSMSPSTVRSEAQHHSCIGVPMYTRGTSPLRRYLDLLTHQQLHAFLLQAEGRPVRPLKTDELLYCTAQAEMQVSRVNAAQRCSQQHWQMLYLRQEGKKRLYKAIVLDVRGGRDQGGGSRPNSGCRALCSLPEVGIETVIFSRQALSLNQELEVQLKSVNLSRREAHFQVTGTNPAQASA</sequence>
<protein>
    <submittedName>
        <fullName evidence="3">Ribonuclease catalytic domain-containing protein</fullName>
    </submittedName>
</protein>
<reference evidence="3 4" key="1">
    <citation type="submission" date="2023-04" db="EMBL/GenBank/DDBJ databases">
        <title>Spirochaete genome identified in red abalone sample constitutes a novel genus.</title>
        <authorList>
            <person name="Sharma S.P."/>
            <person name="Purcell C.M."/>
            <person name="Hyde J.R."/>
            <person name="Severin A.J."/>
        </authorList>
    </citation>
    <scope>NUCLEOTIDE SEQUENCE [LARGE SCALE GENOMIC DNA]</scope>
    <source>
        <strain evidence="3 4">SP-2023</strain>
    </source>
</reference>
<proteinExistence type="predicted"/>
<feature type="compositionally biased region" description="Basic and acidic residues" evidence="1">
    <location>
        <begin position="482"/>
        <end position="495"/>
    </location>
</feature>
<dbReference type="SMART" id="SM00955">
    <property type="entry name" value="RNB"/>
    <property type="match status" value="1"/>
</dbReference>
<dbReference type="Proteomes" id="UP001228690">
    <property type="component" value="Chromosome"/>
</dbReference>
<dbReference type="InterPro" id="IPR056404">
    <property type="entry name" value="HTH_RNase_II"/>
</dbReference>
<dbReference type="Gene3D" id="1.10.10.10">
    <property type="entry name" value="Winged helix-like DNA-binding domain superfamily/Winged helix DNA-binding domain"/>
    <property type="match status" value="1"/>
</dbReference>
<dbReference type="Pfam" id="PF00773">
    <property type="entry name" value="RNB"/>
    <property type="match status" value="1"/>
</dbReference>